<keyword evidence="2" id="KW-0472">Membrane</keyword>
<dbReference type="STRING" id="420778.A0A1S8B4F6"/>
<dbReference type="OrthoDB" id="5599171at2759"/>
<protein>
    <submittedName>
        <fullName evidence="3">Sporulation-specific protein spo7</fullName>
    </submittedName>
</protein>
<dbReference type="AlphaFoldDB" id="A0A1S8B4F6"/>
<dbReference type="Pfam" id="PF03907">
    <property type="entry name" value="Spo7"/>
    <property type="match status" value="1"/>
</dbReference>
<dbReference type="PANTHER" id="PTHR28249">
    <property type="entry name" value="SPORULATION-SPECIFIC PROTEIN SPO7"/>
    <property type="match status" value="1"/>
</dbReference>
<evidence type="ECO:0000313" key="3">
    <source>
        <dbReference type="EMBL" id="OMP82369.1"/>
    </source>
</evidence>
<dbReference type="GO" id="GO:0019888">
    <property type="term" value="F:protein phosphatase regulator activity"/>
    <property type="evidence" value="ECO:0007669"/>
    <property type="project" value="InterPro"/>
</dbReference>
<feature type="compositionally biased region" description="Polar residues" evidence="1">
    <location>
        <begin position="360"/>
        <end position="369"/>
    </location>
</feature>
<sequence length="445" mass="50697">MSEAKLDQLVKGAPPPTVTAPQVAAAVRPTDPTSLLPSSPPQIYLNLLILEASLRSQYLTLRARRRQNTFVLTLLALWTASFGYALFLRPREDGTGVGGSVYWVVDTGEKLAFTSGIVTAVLFWATGQWERGVRWPRRWIAVANRGLRSMNCKIVLIKGPWWREMVSHLSFLIPYQLFFPTPGSSYHYVEPDKKDPRLRLTQNDRVLLEEDVAPGGDYVKLLLLPKPFSADFRQNWEIYRTEYWEKENERRAELRGRIKQRERELAKQEGGWLWWTGWRGWNHARGLSRGGDVEKPHHHHHHHAHSHSSPHLEVPRDKKRRPSVATDRMIRERSHSRSSSRSTTPILDSDEKFGRERRWSNSTTGSATNTERRKKKPASGLSRPSRLTPTNSMSRPKTPNSPNSELDDMPAFSKRASIMSTVSTDSDRSATLTPDEKSGSATPSL</sequence>
<dbReference type="EMBL" id="MSZU01000114">
    <property type="protein sequence ID" value="OMP82369.1"/>
    <property type="molecule type" value="Genomic_DNA"/>
</dbReference>
<gene>
    <name evidence="3" type="ORF">BK809_0006679</name>
</gene>
<dbReference type="Proteomes" id="UP000190776">
    <property type="component" value="Unassembled WGS sequence"/>
</dbReference>
<keyword evidence="2" id="KW-0812">Transmembrane</keyword>
<proteinExistence type="predicted"/>
<feature type="compositionally biased region" description="Polar residues" evidence="1">
    <location>
        <begin position="418"/>
        <end position="432"/>
    </location>
</feature>
<dbReference type="PANTHER" id="PTHR28249:SF1">
    <property type="entry name" value="SPORULATION-SPECIFIC PROTEIN SPO7"/>
    <property type="match status" value="1"/>
</dbReference>
<organism evidence="3 4">
    <name type="scientific">Diplodia seriata</name>
    <dbReference type="NCBI Taxonomy" id="420778"/>
    <lineage>
        <taxon>Eukaryota</taxon>
        <taxon>Fungi</taxon>
        <taxon>Dikarya</taxon>
        <taxon>Ascomycota</taxon>
        <taxon>Pezizomycotina</taxon>
        <taxon>Dothideomycetes</taxon>
        <taxon>Dothideomycetes incertae sedis</taxon>
        <taxon>Botryosphaeriales</taxon>
        <taxon>Botryosphaeriaceae</taxon>
        <taxon>Diplodia</taxon>
    </lineage>
</organism>
<dbReference type="GO" id="GO:0071595">
    <property type="term" value="C:Nem1-Spo7 phosphatase complex"/>
    <property type="evidence" value="ECO:0007669"/>
    <property type="project" value="TreeGrafter"/>
</dbReference>
<evidence type="ECO:0000313" key="4">
    <source>
        <dbReference type="Proteomes" id="UP000190776"/>
    </source>
</evidence>
<evidence type="ECO:0000256" key="2">
    <source>
        <dbReference type="SAM" id="Phobius"/>
    </source>
</evidence>
<comment type="caution">
    <text evidence="3">The sequence shown here is derived from an EMBL/GenBank/DDBJ whole genome shotgun (WGS) entry which is preliminary data.</text>
</comment>
<name>A0A1S8B4F6_9PEZI</name>
<keyword evidence="2" id="KW-1133">Transmembrane helix</keyword>
<accession>A0A1S8B4F6</accession>
<feature type="compositionally biased region" description="Basic and acidic residues" evidence="1">
    <location>
        <begin position="349"/>
        <end position="359"/>
    </location>
</feature>
<feature type="region of interest" description="Disordered" evidence="1">
    <location>
        <begin position="289"/>
        <end position="445"/>
    </location>
</feature>
<dbReference type="GO" id="GO:0006998">
    <property type="term" value="P:nuclear envelope organization"/>
    <property type="evidence" value="ECO:0007669"/>
    <property type="project" value="TreeGrafter"/>
</dbReference>
<dbReference type="GO" id="GO:0004721">
    <property type="term" value="F:phosphoprotein phosphatase activity"/>
    <property type="evidence" value="ECO:0007669"/>
    <property type="project" value="TreeGrafter"/>
</dbReference>
<dbReference type="InterPro" id="IPR005605">
    <property type="entry name" value="Spo7"/>
</dbReference>
<feature type="compositionally biased region" description="Basic residues" evidence="1">
    <location>
        <begin position="296"/>
        <end position="308"/>
    </location>
</feature>
<feature type="transmembrane region" description="Helical" evidence="2">
    <location>
        <begin position="69"/>
        <end position="87"/>
    </location>
</feature>
<reference evidence="3 4" key="1">
    <citation type="submission" date="2017-01" db="EMBL/GenBank/DDBJ databases">
        <title>Draft genome sequence of Diplodia seriata F98.1, a fungal species involved in grapevine trunk diseases.</title>
        <authorList>
            <person name="Robert-Siegwald G."/>
            <person name="Vallet J."/>
            <person name="Abou-Mansour E."/>
            <person name="Xu J."/>
            <person name="Rey P."/>
            <person name="Bertsch C."/>
            <person name="Rego C."/>
            <person name="Larignon P."/>
            <person name="Fontaine F."/>
            <person name="Lebrun M.-H."/>
        </authorList>
    </citation>
    <scope>NUCLEOTIDE SEQUENCE [LARGE SCALE GENOMIC DNA]</scope>
    <source>
        <strain evidence="3 4">F98.1</strain>
    </source>
</reference>
<evidence type="ECO:0000256" key="1">
    <source>
        <dbReference type="SAM" id="MobiDB-lite"/>
    </source>
</evidence>
<feature type="compositionally biased region" description="Polar residues" evidence="1">
    <location>
        <begin position="385"/>
        <end position="404"/>
    </location>
</feature>